<dbReference type="AlphaFoldDB" id="A0A4Q4SXD4"/>
<dbReference type="EMBL" id="QJNU01000936">
    <property type="protein sequence ID" value="RYO82551.1"/>
    <property type="molecule type" value="Genomic_DNA"/>
</dbReference>
<name>A0A4Q4SXD4_9PEZI</name>
<sequence length="251" mass="26725">MPPTISNNFSYHPHPFLSPSRRRANGYCIQDLSVEGPSALQGLMRPGEDLTGSMDAHRDAVRLANLEAKAAKGRTPKKKAAETAGDGDGDGDTGGPFLDSDFNLPDSANLVHNRSIRARARMSQSPSGDEEPASEELVVPVHDSHSQSGPRKPGLARNQQPDCQAAKSAGQGAPGADENETSSNASSWAKYKRTPPIAWAEQPPDDSQMTSAELSAVLGDEKRKTGKPIRKLPSKAARISQAVFEPVEAPL</sequence>
<proteinExistence type="predicted"/>
<keyword evidence="3" id="KW-1185">Reference proteome</keyword>
<dbReference type="STRING" id="155417.A0A4Q4SXD4"/>
<dbReference type="Proteomes" id="UP000293360">
    <property type="component" value="Unassembled WGS sequence"/>
</dbReference>
<gene>
    <name evidence="2" type="ORF">DL764_009590</name>
</gene>
<feature type="region of interest" description="Disordered" evidence="1">
    <location>
        <begin position="66"/>
        <end position="106"/>
    </location>
</feature>
<protein>
    <submittedName>
        <fullName evidence="2">Uncharacterized protein</fullName>
    </submittedName>
</protein>
<feature type="region of interest" description="Disordered" evidence="1">
    <location>
        <begin position="119"/>
        <end position="237"/>
    </location>
</feature>
<accession>A0A4Q4SXD4</accession>
<evidence type="ECO:0000313" key="3">
    <source>
        <dbReference type="Proteomes" id="UP000293360"/>
    </source>
</evidence>
<reference evidence="2 3" key="1">
    <citation type="submission" date="2018-06" db="EMBL/GenBank/DDBJ databases">
        <title>Complete Genomes of Monosporascus.</title>
        <authorList>
            <person name="Robinson A.J."/>
            <person name="Natvig D.O."/>
        </authorList>
    </citation>
    <scope>NUCLEOTIDE SEQUENCE [LARGE SCALE GENOMIC DNA]</scope>
    <source>
        <strain evidence="2 3">CBS 110550</strain>
    </source>
</reference>
<evidence type="ECO:0000313" key="2">
    <source>
        <dbReference type="EMBL" id="RYO82551.1"/>
    </source>
</evidence>
<organism evidence="2 3">
    <name type="scientific">Monosporascus ibericus</name>
    <dbReference type="NCBI Taxonomy" id="155417"/>
    <lineage>
        <taxon>Eukaryota</taxon>
        <taxon>Fungi</taxon>
        <taxon>Dikarya</taxon>
        <taxon>Ascomycota</taxon>
        <taxon>Pezizomycotina</taxon>
        <taxon>Sordariomycetes</taxon>
        <taxon>Xylariomycetidae</taxon>
        <taxon>Xylariales</taxon>
        <taxon>Xylariales incertae sedis</taxon>
        <taxon>Monosporascus</taxon>
    </lineage>
</organism>
<evidence type="ECO:0000256" key="1">
    <source>
        <dbReference type="SAM" id="MobiDB-lite"/>
    </source>
</evidence>
<feature type="compositionally biased region" description="Basic residues" evidence="1">
    <location>
        <begin position="224"/>
        <end position="233"/>
    </location>
</feature>
<dbReference type="OrthoDB" id="20839at2759"/>
<comment type="caution">
    <text evidence="2">The sequence shown here is derived from an EMBL/GenBank/DDBJ whole genome shotgun (WGS) entry which is preliminary data.</text>
</comment>